<reference evidence="1 2" key="1">
    <citation type="submission" date="2015-10" db="EMBL/GenBank/DDBJ databases">
        <title>Full genome of DAOMC 229536 Phialocephala scopiformis, a fungal endophyte of spruce producing the potent anti-insectan compound rugulosin.</title>
        <authorList>
            <consortium name="DOE Joint Genome Institute"/>
            <person name="Walker A.K."/>
            <person name="Frasz S.L."/>
            <person name="Seifert K.A."/>
            <person name="Miller J.D."/>
            <person name="Mondo S.J."/>
            <person name="Labutti K."/>
            <person name="Lipzen A."/>
            <person name="Dockter R."/>
            <person name="Kennedy M."/>
            <person name="Grigoriev I.V."/>
            <person name="Spatafora J.W."/>
        </authorList>
    </citation>
    <scope>NUCLEOTIDE SEQUENCE [LARGE SCALE GENOMIC DNA]</scope>
    <source>
        <strain evidence="1 2">CBS 120377</strain>
    </source>
</reference>
<dbReference type="InParanoid" id="A0A194WVS3"/>
<dbReference type="Proteomes" id="UP000070700">
    <property type="component" value="Unassembled WGS sequence"/>
</dbReference>
<evidence type="ECO:0000313" key="2">
    <source>
        <dbReference type="Proteomes" id="UP000070700"/>
    </source>
</evidence>
<dbReference type="AlphaFoldDB" id="A0A194WVS3"/>
<protein>
    <submittedName>
        <fullName evidence="1">Uncharacterized protein</fullName>
    </submittedName>
</protein>
<accession>A0A194WVS3</accession>
<proteinExistence type="predicted"/>
<organism evidence="1 2">
    <name type="scientific">Mollisia scopiformis</name>
    <name type="common">Conifer needle endophyte fungus</name>
    <name type="synonym">Phialocephala scopiformis</name>
    <dbReference type="NCBI Taxonomy" id="149040"/>
    <lineage>
        <taxon>Eukaryota</taxon>
        <taxon>Fungi</taxon>
        <taxon>Dikarya</taxon>
        <taxon>Ascomycota</taxon>
        <taxon>Pezizomycotina</taxon>
        <taxon>Leotiomycetes</taxon>
        <taxon>Helotiales</taxon>
        <taxon>Mollisiaceae</taxon>
        <taxon>Mollisia</taxon>
    </lineage>
</organism>
<dbReference type="EMBL" id="KQ947426">
    <property type="protein sequence ID" value="KUJ11687.1"/>
    <property type="molecule type" value="Genomic_DNA"/>
</dbReference>
<gene>
    <name evidence="1" type="ORF">LY89DRAFT_229773</name>
</gene>
<evidence type="ECO:0000313" key="1">
    <source>
        <dbReference type="EMBL" id="KUJ11687.1"/>
    </source>
</evidence>
<dbReference type="GeneID" id="28815754"/>
<dbReference type="KEGG" id="psco:LY89DRAFT_229773"/>
<name>A0A194WVS3_MOLSC</name>
<dbReference type="RefSeq" id="XP_018066042.1">
    <property type="nucleotide sequence ID" value="XM_018206028.1"/>
</dbReference>
<sequence length="225" mass="25924">MVQRVDCFRYCADKLSEIKSKKLIVYTPYHARAAFHQIAYISRTYDANRYLQALHSELGGELWINDILSRKDGALKGKLPFPLNCCEFDHTRVWDAMASARNRERRFFKLTSVFGFSCTTLTESDHASKAEGMSDISPMGNPFILHTINKSLCQISACYEEIDVRLRQPDLTQTEMEKIVEEWELKFDSEMERLPDPKTMSTEAKLFLGGVAAWPVRYHHTDVAD</sequence>
<dbReference type="OrthoDB" id="3564398at2759"/>
<keyword evidence="2" id="KW-1185">Reference proteome</keyword>